<organism evidence="2 3">
    <name type="scientific">Bionectria ochroleuca</name>
    <name type="common">Gliocladium roseum</name>
    <dbReference type="NCBI Taxonomy" id="29856"/>
    <lineage>
        <taxon>Eukaryota</taxon>
        <taxon>Fungi</taxon>
        <taxon>Dikarya</taxon>
        <taxon>Ascomycota</taxon>
        <taxon>Pezizomycotina</taxon>
        <taxon>Sordariomycetes</taxon>
        <taxon>Hypocreomycetidae</taxon>
        <taxon>Hypocreales</taxon>
        <taxon>Bionectriaceae</taxon>
        <taxon>Clonostachys</taxon>
    </lineage>
</organism>
<dbReference type="EMBL" id="JADCTT010000010">
    <property type="protein sequence ID" value="KAF9747647.1"/>
    <property type="molecule type" value="Genomic_DNA"/>
</dbReference>
<gene>
    <name evidence="2" type="ORF">IM811_002981</name>
</gene>
<evidence type="ECO:0000256" key="1">
    <source>
        <dbReference type="ARBA" id="ARBA00009042"/>
    </source>
</evidence>
<dbReference type="AlphaFoldDB" id="A0A8H7KCK8"/>
<reference evidence="2" key="1">
    <citation type="submission" date="2020-10" db="EMBL/GenBank/DDBJ databases">
        <title>High-Quality Genome Resource of Clonostachys rosea strain S41 by Oxford Nanopore Long-Read Sequencing.</title>
        <authorList>
            <person name="Wang H."/>
        </authorList>
    </citation>
    <scope>NUCLEOTIDE SEQUENCE</scope>
    <source>
        <strain evidence="2">S41</strain>
    </source>
</reference>
<evidence type="ECO:0000313" key="3">
    <source>
        <dbReference type="Proteomes" id="UP000616885"/>
    </source>
</evidence>
<sequence>MASVNEIAIRTSIAAVHNGSHLRVYETDIEGKIRETQYEGRWTGGTSSNVIGSGRIGTPVSATSLGLSSIRVYFIGADSKVHESCYDSGFWVRFLFCADMLSHKFSHFIQKYNGALTEKGFAVAPYSGISGVYLDNHSVLRVYGQLANNTIQEWCWDNNGKGWTTGTNFGAALPGTSIAATSWGNGSPHHYIRLYYQDTSLNIIEKAWDGTGWYTGGLHFSNGVTRTTLGVTSWSEGSSVKGIRLYYSAPSNIIKEKAWDGNGWYDGGFSQPSIPASNVAALPLPVLRVYLQNGTQGTAVTEFAWNGGWVVGHSALPPA</sequence>
<dbReference type="Proteomes" id="UP000616885">
    <property type="component" value="Unassembled WGS sequence"/>
</dbReference>
<dbReference type="Gene3D" id="2.120.10.70">
    <property type="entry name" value="Fucose-specific lectin"/>
    <property type="match status" value="1"/>
</dbReference>
<comment type="similarity">
    <text evidence="1">Belongs to the fungal fucose-specific lectin family.</text>
</comment>
<evidence type="ECO:0008006" key="4">
    <source>
        <dbReference type="Google" id="ProtNLM"/>
    </source>
</evidence>
<accession>A0A8H7KCK8</accession>
<name>A0A8H7KCK8_BIOOC</name>
<proteinExistence type="inferred from homology"/>
<evidence type="ECO:0000313" key="2">
    <source>
        <dbReference type="EMBL" id="KAF9747647.1"/>
    </source>
</evidence>
<dbReference type="InterPro" id="IPR012475">
    <property type="entry name" value="Fungal_lectin"/>
</dbReference>
<dbReference type="SUPFAM" id="SSF89372">
    <property type="entry name" value="Fucose-specific lectin"/>
    <property type="match status" value="1"/>
</dbReference>
<dbReference type="Pfam" id="PF07938">
    <property type="entry name" value="Fungal_lectin"/>
    <property type="match status" value="1"/>
</dbReference>
<comment type="caution">
    <text evidence="2">The sequence shown here is derived from an EMBL/GenBank/DDBJ whole genome shotgun (WGS) entry which is preliminary data.</text>
</comment>
<protein>
    <recommendedName>
        <fullName evidence="4">Fucose-specific lectin</fullName>
    </recommendedName>
</protein>